<comment type="caution">
    <text evidence="1">The sequence shown here is derived from an EMBL/GenBank/DDBJ whole genome shotgun (WGS) entry which is preliminary data.</text>
</comment>
<gene>
    <name evidence="1" type="ORF">TM35_000022350</name>
</gene>
<reference evidence="1 2" key="1">
    <citation type="submission" date="2017-03" db="EMBL/GenBank/DDBJ databases">
        <title>An alternative strategy for trypanosome survival in the mammalian bloodstream revealed through genome and transcriptome analysis of the ubiquitous bovine parasite Trypanosoma (Megatrypanum) theileri.</title>
        <authorList>
            <person name="Kelly S."/>
            <person name="Ivens A."/>
            <person name="Mott A."/>
            <person name="O'Neill E."/>
            <person name="Emms D."/>
            <person name="Macleod O."/>
            <person name="Voorheis P."/>
            <person name="Matthews J."/>
            <person name="Matthews K."/>
            <person name="Carrington M."/>
        </authorList>
    </citation>
    <scope>NUCLEOTIDE SEQUENCE [LARGE SCALE GENOMIC DNA]</scope>
    <source>
        <strain evidence="1">Edinburgh</strain>
    </source>
</reference>
<proteinExistence type="predicted"/>
<evidence type="ECO:0000313" key="2">
    <source>
        <dbReference type="Proteomes" id="UP000192257"/>
    </source>
</evidence>
<dbReference type="EMBL" id="NBCO01000002">
    <property type="protein sequence ID" value="ORC92909.1"/>
    <property type="molecule type" value="Genomic_DNA"/>
</dbReference>
<sequence>MLFYSVLKLFFSRASLAIGYQLGFQYLYWGWVGWGWLLPFEPACWMARKTLSYMMCSIKARWECLFPILFPFKDTFSTAITSLFDPCFAANPGKNFPMHTRKSKQWLRLNLLKNETVCALPSLYIPAAMATGFPVCG</sequence>
<dbReference type="VEuPathDB" id="TriTrypDB:TM35_000022350"/>
<dbReference type="AlphaFoldDB" id="A0A1X0P8J7"/>
<accession>A0A1X0P8J7</accession>
<organism evidence="1 2">
    <name type="scientific">Trypanosoma theileri</name>
    <dbReference type="NCBI Taxonomy" id="67003"/>
    <lineage>
        <taxon>Eukaryota</taxon>
        <taxon>Discoba</taxon>
        <taxon>Euglenozoa</taxon>
        <taxon>Kinetoplastea</taxon>
        <taxon>Metakinetoplastina</taxon>
        <taxon>Trypanosomatida</taxon>
        <taxon>Trypanosomatidae</taxon>
        <taxon>Trypanosoma</taxon>
    </lineage>
</organism>
<name>A0A1X0P8J7_9TRYP</name>
<dbReference type="Proteomes" id="UP000192257">
    <property type="component" value="Unassembled WGS sequence"/>
</dbReference>
<dbReference type="GeneID" id="39981333"/>
<keyword evidence="2" id="KW-1185">Reference proteome</keyword>
<dbReference type="RefSeq" id="XP_028886975.1">
    <property type="nucleotide sequence ID" value="XM_029021553.1"/>
</dbReference>
<protein>
    <submittedName>
        <fullName evidence="1">Uncharacterized protein</fullName>
    </submittedName>
</protein>
<evidence type="ECO:0000313" key="1">
    <source>
        <dbReference type="EMBL" id="ORC92909.1"/>
    </source>
</evidence>